<proteinExistence type="predicted"/>
<dbReference type="Pfam" id="PF11951">
    <property type="entry name" value="Fungal_trans_2"/>
    <property type="match status" value="1"/>
</dbReference>
<comment type="caution">
    <text evidence="1">The sequence shown here is derived from an EMBL/GenBank/DDBJ whole genome shotgun (WGS) entry which is preliminary data.</text>
</comment>
<sequence>MPQDRNLMYEAALETQLRTWTTSPPDPDLGHLYEGFRNHGLAFLYRSRAHAHGCCPTDPDVTKAQESLIQQYAEETIRHLMLIPSSSYYLNFQSLPLLAAGSELTESHHLLRDKVRGRLRAIYSLNRLPANLLALQLIEELWDARDSGRPAFWLSHALQKDWRLLLA</sequence>
<reference evidence="1" key="1">
    <citation type="submission" date="2022-07" db="EMBL/GenBank/DDBJ databases">
        <title>Taxonomy of Aspergillus series Nigri: significant species reduction supported by multi-species coalescent approaches.</title>
        <authorList>
            <person name="Bian C."/>
            <person name="Kusuya Y."/>
            <person name="Sklenar F."/>
            <person name="D'hooge E."/>
            <person name="Yaguchi T."/>
            <person name="Takahashi H."/>
            <person name="Hubka V."/>
        </authorList>
    </citation>
    <scope>NUCLEOTIDE SEQUENCE</scope>
    <source>
        <strain evidence="1">CBS 733.88</strain>
    </source>
</reference>
<protein>
    <submittedName>
        <fullName evidence="1">Uncharacterized protein</fullName>
    </submittedName>
</protein>
<dbReference type="Proteomes" id="UP001143548">
    <property type="component" value="Unassembled WGS sequence"/>
</dbReference>
<dbReference type="EMBL" id="BROQ01000220">
    <property type="protein sequence ID" value="GKZ27481.1"/>
    <property type="molecule type" value="Genomic_DNA"/>
</dbReference>
<evidence type="ECO:0000313" key="2">
    <source>
        <dbReference type="Proteomes" id="UP001143548"/>
    </source>
</evidence>
<organism evidence="1 2">
    <name type="scientific">Aspergillus brasiliensis</name>
    <dbReference type="NCBI Taxonomy" id="319629"/>
    <lineage>
        <taxon>Eukaryota</taxon>
        <taxon>Fungi</taxon>
        <taxon>Dikarya</taxon>
        <taxon>Ascomycota</taxon>
        <taxon>Pezizomycotina</taxon>
        <taxon>Eurotiomycetes</taxon>
        <taxon>Eurotiomycetidae</taxon>
        <taxon>Eurotiales</taxon>
        <taxon>Aspergillaceae</taxon>
        <taxon>Aspergillus</taxon>
        <taxon>Aspergillus subgen. Circumdati</taxon>
    </lineage>
</organism>
<gene>
    <name evidence="1" type="ORF">AbraCBS73388_004796</name>
</gene>
<evidence type="ECO:0000313" key="1">
    <source>
        <dbReference type="EMBL" id="GKZ27481.1"/>
    </source>
</evidence>
<dbReference type="InterPro" id="IPR021858">
    <property type="entry name" value="Fun_TF"/>
</dbReference>
<name>A0A9W5Z3M5_9EURO</name>
<dbReference type="AlphaFoldDB" id="A0A9W5Z3M5"/>
<accession>A0A9W5Z3M5</accession>